<feature type="transmembrane region" description="Helical" evidence="1">
    <location>
        <begin position="30"/>
        <end position="51"/>
    </location>
</feature>
<protein>
    <submittedName>
        <fullName evidence="2">Uncharacterized protein</fullName>
    </submittedName>
</protein>
<evidence type="ECO:0000313" key="2">
    <source>
        <dbReference type="EMBL" id="PQM47258.1"/>
    </source>
</evidence>
<dbReference type="EMBL" id="PPEA01000362">
    <property type="protein sequence ID" value="PQM47258.1"/>
    <property type="molecule type" value="Genomic_DNA"/>
</dbReference>
<dbReference type="AlphaFoldDB" id="A0A2S8BKV6"/>
<organism evidence="2 3">
    <name type="scientific">Mycobacterium talmoniae</name>
    <dbReference type="NCBI Taxonomy" id="1858794"/>
    <lineage>
        <taxon>Bacteria</taxon>
        <taxon>Bacillati</taxon>
        <taxon>Actinomycetota</taxon>
        <taxon>Actinomycetes</taxon>
        <taxon>Mycobacteriales</taxon>
        <taxon>Mycobacteriaceae</taxon>
        <taxon>Mycobacterium</taxon>
    </lineage>
</organism>
<accession>A0A2S8BKV6</accession>
<sequence length="59" mass="6417">MPAHESKTWMASTPASSWTRRNAMVRSVSFSINACQLSGSASIIALVRAWVRLGPPSTR</sequence>
<keyword evidence="1" id="KW-0472">Membrane</keyword>
<keyword evidence="1" id="KW-1133">Transmembrane helix</keyword>
<gene>
    <name evidence="2" type="ORF">C1Y40_02558</name>
</gene>
<reference evidence="2 3" key="1">
    <citation type="journal article" date="2017" name="Int. J. Syst. Evol. Microbiol.">
        <title>Mycobacterium talmoniae sp. nov., a slowly growing mycobacterium isolated from human respiratory samples.</title>
        <authorList>
            <person name="Davidson R.M."/>
            <person name="DeGroote M.A."/>
            <person name="Marola J.L."/>
            <person name="Buss S."/>
            <person name="Jones V."/>
            <person name="McNeil M.R."/>
            <person name="Freifeld A.G."/>
            <person name="Elaine Epperson L."/>
            <person name="Hasan N.A."/>
            <person name="Jackson M."/>
            <person name="Iwen P.C."/>
            <person name="Salfinger M."/>
            <person name="Strong M."/>
        </authorList>
    </citation>
    <scope>NUCLEOTIDE SEQUENCE [LARGE SCALE GENOMIC DNA]</scope>
    <source>
        <strain evidence="2 3">ATCC BAA-2683</strain>
    </source>
</reference>
<keyword evidence="1" id="KW-0812">Transmembrane</keyword>
<comment type="caution">
    <text evidence="2">The sequence shown here is derived from an EMBL/GenBank/DDBJ whole genome shotgun (WGS) entry which is preliminary data.</text>
</comment>
<evidence type="ECO:0000313" key="3">
    <source>
        <dbReference type="Proteomes" id="UP000238296"/>
    </source>
</evidence>
<proteinExistence type="predicted"/>
<name>A0A2S8BKV6_9MYCO</name>
<dbReference type="Proteomes" id="UP000238296">
    <property type="component" value="Unassembled WGS sequence"/>
</dbReference>
<evidence type="ECO:0000256" key="1">
    <source>
        <dbReference type="SAM" id="Phobius"/>
    </source>
</evidence>